<keyword evidence="2" id="KW-1185">Reference proteome</keyword>
<dbReference type="Proteomes" id="UP001556367">
    <property type="component" value="Unassembled WGS sequence"/>
</dbReference>
<proteinExistence type="predicted"/>
<protein>
    <submittedName>
        <fullName evidence="1">Uncharacterized protein</fullName>
    </submittedName>
</protein>
<evidence type="ECO:0000313" key="2">
    <source>
        <dbReference type="Proteomes" id="UP001556367"/>
    </source>
</evidence>
<accession>A0ABR3JWU7</accession>
<comment type="caution">
    <text evidence="1">The sequence shown here is derived from an EMBL/GenBank/DDBJ whole genome shotgun (WGS) entry which is preliminary data.</text>
</comment>
<evidence type="ECO:0000313" key="1">
    <source>
        <dbReference type="EMBL" id="KAL0960331.1"/>
    </source>
</evidence>
<organism evidence="1 2">
    <name type="scientific">Hohenbuehelia grisea</name>
    <dbReference type="NCBI Taxonomy" id="104357"/>
    <lineage>
        <taxon>Eukaryota</taxon>
        <taxon>Fungi</taxon>
        <taxon>Dikarya</taxon>
        <taxon>Basidiomycota</taxon>
        <taxon>Agaricomycotina</taxon>
        <taxon>Agaricomycetes</taxon>
        <taxon>Agaricomycetidae</taxon>
        <taxon>Agaricales</taxon>
        <taxon>Pleurotineae</taxon>
        <taxon>Pleurotaceae</taxon>
        <taxon>Hohenbuehelia</taxon>
    </lineage>
</organism>
<gene>
    <name evidence="1" type="ORF">HGRIS_011955</name>
</gene>
<dbReference type="EMBL" id="JASNQZ010000002">
    <property type="protein sequence ID" value="KAL0960331.1"/>
    <property type="molecule type" value="Genomic_DNA"/>
</dbReference>
<name>A0ABR3JWU7_9AGAR</name>
<sequence>MVGLRFSVLQQQSDSGVWYSAYGRRRCCAAAPMNLTMALEPAGMSSYVRPDGQVSRANMRVSPPVLASSQNMLPRSPWTLIHRRQHSSPADRRETEVIRSSNDDWGVMTVCLGVIGSPTNGCRWLADKVIFRNGRKPLNSPQRPSRIQISCRDRACSVLPSPGPRAWWPTQNWLRKGYNSEGLGHRAFNEPNAYVGEGTAVERRALMAGTREGEGDEVEVRGGNARPAGAAIGWGSQGRGRGCRLGVEG</sequence>
<reference evidence="2" key="1">
    <citation type="submission" date="2024-06" db="EMBL/GenBank/DDBJ databases">
        <title>Multi-omics analyses provide insights into the biosynthesis of the anticancer antibiotic pleurotin in Hohenbuehelia grisea.</title>
        <authorList>
            <person name="Weaver J.A."/>
            <person name="Alberti F."/>
        </authorList>
    </citation>
    <scope>NUCLEOTIDE SEQUENCE [LARGE SCALE GENOMIC DNA]</scope>
    <source>
        <strain evidence="2">T-177</strain>
    </source>
</reference>